<dbReference type="InterPro" id="IPR039426">
    <property type="entry name" value="TonB-dep_rcpt-like"/>
</dbReference>
<dbReference type="InterPro" id="IPR000531">
    <property type="entry name" value="Beta-barrel_TonB"/>
</dbReference>
<evidence type="ECO:0000256" key="11">
    <source>
        <dbReference type="RuleBase" id="RU003357"/>
    </source>
</evidence>
<gene>
    <name evidence="14" type="ORF">AWT59_0030</name>
</gene>
<dbReference type="PROSITE" id="PS52016">
    <property type="entry name" value="TONB_DEPENDENT_REC_3"/>
    <property type="match status" value="1"/>
</dbReference>
<dbReference type="PANTHER" id="PTHR30069">
    <property type="entry name" value="TONB-DEPENDENT OUTER MEMBRANE RECEPTOR"/>
    <property type="match status" value="1"/>
</dbReference>
<reference evidence="14 15" key="2">
    <citation type="submission" date="2016-03" db="EMBL/GenBank/DDBJ databases">
        <title>New uncultured bacterium of the family Gallionellaceae from acid mine drainage: description and reconstruction of genome based on metagenomic analysis of microbial community.</title>
        <authorList>
            <person name="Kadnikov V."/>
            <person name="Ivasenko D."/>
            <person name="Beletsky A."/>
            <person name="Mardanov A."/>
            <person name="Danilova E."/>
            <person name="Pimenov N."/>
            <person name="Karnachuk O."/>
            <person name="Ravin N."/>
        </authorList>
    </citation>
    <scope>NUCLEOTIDE SEQUENCE [LARGE SCALE GENOMIC DNA]</scope>
    <source>
        <strain evidence="14">ShG14-8</strain>
    </source>
</reference>
<dbReference type="InterPro" id="IPR036942">
    <property type="entry name" value="Beta-barrel_TonB_sf"/>
</dbReference>
<comment type="similarity">
    <text evidence="2 10 11">Belongs to the TonB-dependent receptor family.</text>
</comment>
<dbReference type="GO" id="GO:0009279">
    <property type="term" value="C:cell outer membrane"/>
    <property type="evidence" value="ECO:0007669"/>
    <property type="project" value="UniProtKB-SubCell"/>
</dbReference>
<keyword evidence="4 10" id="KW-1134">Transmembrane beta strand</keyword>
<feature type="domain" description="TonB-dependent receptor plug" evidence="13">
    <location>
        <begin position="133"/>
        <end position="242"/>
    </location>
</feature>
<evidence type="ECO:0000256" key="10">
    <source>
        <dbReference type="PROSITE-ProRule" id="PRU01360"/>
    </source>
</evidence>
<feature type="domain" description="TonB-dependent receptor-like beta-barrel" evidence="12">
    <location>
        <begin position="308"/>
        <end position="745"/>
    </location>
</feature>
<sequence>MHPGLAGLLHFVRNDGNGVVNYGSINNLLFARWLNIVFADRLPTPDMRSPTVNVKWPNVNWHGTGIPGDTLPKDENREFPIRGLLLKKQSVILLLLCFSGHSANTEAADDAGELNYFQELPVVLSASRLYQPLSEAPNAMTVIDQKMIVDSGFRNIPDLFKLVPGMYVSYYKGSQAIVSYHGATDQFSRRMQVLIDGRSVYMSPNNTVDWANLPITIDDIERIEVIRGPAAASYGANSTQGVINIITNDAGAVDGKHAKYTRGNKGINDADARFGRRGETFDYRATLGYTADNGYDNLTSAPFQDHRLLNNSNDNNQARLMNYRGNYHPDGANSFDLQFGFNHDIQGVGFNDKNPTPATPTSTNGNPFHDLIANTSFVQLGWTRALENSSELSVRYYHIQEDQSEAFPVYLGGVYYPGPVAQTLSVGRDQLEVQHTLRTSESNRLVYGTNYQTNTVNGQSVMPPLSLALSSTSFTEDLQIFANDEWRITKRLLLNIGNMFERDAYGNKDMSPRVSLNFHVTPQNTFRTGISVAYRTPALAETNFPAIQPGALIIPSATATSPALIPEKMVSREVGYLGEFPDWDTTLDMRLFSDLLSNGIFPDPTTGIFVNGMSAEYHGFEATLKKSWNESGNLTVNFSHEFASSNAPALAAAGYSYMQPASSLVGGDKLAQSLPLNNVSLLYSRHLTGNYSFSTAYYYQSSLQPFDRGWIDFQPQQHRADLRIARSFEGAAGFKGNVALVVQNLFNQNYSEYIASNVFNQRAYVMTAINW</sequence>
<evidence type="ECO:0000259" key="12">
    <source>
        <dbReference type="Pfam" id="PF00593"/>
    </source>
</evidence>
<keyword evidence="8 14" id="KW-0675">Receptor</keyword>
<dbReference type="Pfam" id="PF07715">
    <property type="entry name" value="Plug"/>
    <property type="match status" value="1"/>
</dbReference>
<dbReference type="PANTHER" id="PTHR30069:SF27">
    <property type="entry name" value="BLL4766 PROTEIN"/>
    <property type="match status" value="1"/>
</dbReference>
<accession>A0A139BYJ6</accession>
<dbReference type="EMBL" id="LSLI01000001">
    <property type="protein sequence ID" value="KXS33815.1"/>
    <property type="molecule type" value="Genomic_DNA"/>
</dbReference>
<dbReference type="Gene3D" id="2.40.170.20">
    <property type="entry name" value="TonB-dependent receptor, beta-barrel domain"/>
    <property type="match status" value="1"/>
</dbReference>
<dbReference type="InterPro" id="IPR012910">
    <property type="entry name" value="Plug_dom"/>
</dbReference>
<evidence type="ECO:0000256" key="4">
    <source>
        <dbReference type="ARBA" id="ARBA00022452"/>
    </source>
</evidence>
<evidence type="ECO:0000256" key="5">
    <source>
        <dbReference type="ARBA" id="ARBA00022692"/>
    </source>
</evidence>
<dbReference type="InterPro" id="IPR037066">
    <property type="entry name" value="Plug_dom_sf"/>
</dbReference>
<evidence type="ECO:0000313" key="15">
    <source>
        <dbReference type="Proteomes" id="UP000070578"/>
    </source>
</evidence>
<dbReference type="AlphaFoldDB" id="A0A139BYJ6"/>
<dbReference type="GO" id="GO:0044718">
    <property type="term" value="P:siderophore transmembrane transport"/>
    <property type="evidence" value="ECO:0007669"/>
    <property type="project" value="TreeGrafter"/>
</dbReference>
<evidence type="ECO:0000256" key="6">
    <source>
        <dbReference type="ARBA" id="ARBA00023077"/>
    </source>
</evidence>
<evidence type="ECO:0000256" key="3">
    <source>
        <dbReference type="ARBA" id="ARBA00022448"/>
    </source>
</evidence>
<dbReference type="Proteomes" id="UP000070578">
    <property type="component" value="Unassembled WGS sequence"/>
</dbReference>
<evidence type="ECO:0000259" key="13">
    <source>
        <dbReference type="Pfam" id="PF07715"/>
    </source>
</evidence>
<name>A0A139BYJ6_9PROT</name>
<keyword evidence="6 11" id="KW-0798">TonB box</keyword>
<evidence type="ECO:0000256" key="8">
    <source>
        <dbReference type="ARBA" id="ARBA00023170"/>
    </source>
</evidence>
<evidence type="ECO:0000256" key="1">
    <source>
        <dbReference type="ARBA" id="ARBA00004571"/>
    </source>
</evidence>
<proteinExistence type="inferred from homology"/>
<dbReference type="GO" id="GO:0015344">
    <property type="term" value="F:siderophore uptake transmembrane transporter activity"/>
    <property type="evidence" value="ECO:0007669"/>
    <property type="project" value="TreeGrafter"/>
</dbReference>
<keyword evidence="5 10" id="KW-0812">Transmembrane</keyword>
<dbReference type="SUPFAM" id="SSF56935">
    <property type="entry name" value="Porins"/>
    <property type="match status" value="1"/>
</dbReference>
<keyword evidence="9 10" id="KW-0998">Cell outer membrane</keyword>
<organism evidence="14 15">
    <name type="scientific">Candidatus Gallionella acididurans</name>
    <dbReference type="NCBI Taxonomy" id="1796491"/>
    <lineage>
        <taxon>Bacteria</taxon>
        <taxon>Pseudomonadati</taxon>
        <taxon>Pseudomonadota</taxon>
        <taxon>Betaproteobacteria</taxon>
        <taxon>Nitrosomonadales</taxon>
        <taxon>Gallionellaceae</taxon>
        <taxon>Gallionella</taxon>
    </lineage>
</organism>
<comment type="caution">
    <text evidence="14">The sequence shown here is derived from an EMBL/GenBank/DDBJ whole genome shotgun (WGS) entry which is preliminary data.</text>
</comment>
<evidence type="ECO:0000256" key="7">
    <source>
        <dbReference type="ARBA" id="ARBA00023136"/>
    </source>
</evidence>
<keyword evidence="3 10" id="KW-0813">Transport</keyword>
<evidence type="ECO:0000256" key="9">
    <source>
        <dbReference type="ARBA" id="ARBA00023237"/>
    </source>
</evidence>
<evidence type="ECO:0000256" key="2">
    <source>
        <dbReference type="ARBA" id="ARBA00009810"/>
    </source>
</evidence>
<evidence type="ECO:0000313" key="14">
    <source>
        <dbReference type="EMBL" id="KXS33815.1"/>
    </source>
</evidence>
<keyword evidence="7 10" id="KW-0472">Membrane</keyword>
<reference evidence="14 15" key="1">
    <citation type="submission" date="2016-02" db="EMBL/GenBank/DDBJ databases">
        <authorList>
            <person name="Wen L."/>
            <person name="He K."/>
            <person name="Yang H."/>
        </authorList>
    </citation>
    <scope>NUCLEOTIDE SEQUENCE [LARGE SCALE GENOMIC DNA]</scope>
    <source>
        <strain evidence="14">ShG14-8</strain>
    </source>
</reference>
<dbReference type="Gene3D" id="2.170.130.10">
    <property type="entry name" value="TonB-dependent receptor, plug domain"/>
    <property type="match status" value="1"/>
</dbReference>
<comment type="subcellular location">
    <subcellularLocation>
        <location evidence="1 10">Cell outer membrane</location>
        <topology evidence="1 10">Multi-pass membrane protein</topology>
    </subcellularLocation>
</comment>
<protein>
    <submittedName>
        <fullName evidence="14">TonB-dependent receptor plug</fullName>
    </submittedName>
</protein>
<dbReference type="Pfam" id="PF00593">
    <property type="entry name" value="TonB_dep_Rec_b-barrel"/>
    <property type="match status" value="1"/>
</dbReference>